<reference evidence="2" key="1">
    <citation type="submission" date="2016-03" db="EMBL/GenBank/DDBJ databases">
        <authorList>
            <person name="Guldener U."/>
        </authorList>
    </citation>
    <scope>NUCLEOTIDE SEQUENCE [LARGE SCALE GENOMIC DNA]</scope>
    <source>
        <strain evidence="2">04CH-RAC-A.6.1</strain>
    </source>
</reference>
<protein>
    <submittedName>
        <fullName evidence="1">Uncharacterized protein</fullName>
    </submittedName>
</protein>
<name>A0A1E1LPU8_9HELO</name>
<dbReference type="EMBL" id="FJUX01000162">
    <property type="protein sequence ID" value="CZT12508.1"/>
    <property type="molecule type" value="Genomic_DNA"/>
</dbReference>
<dbReference type="OrthoDB" id="245563at2759"/>
<accession>A0A1E1LPU8</accession>
<dbReference type="AlphaFoldDB" id="A0A1E1LPU8"/>
<evidence type="ECO:0000313" key="2">
    <source>
        <dbReference type="Proteomes" id="UP000178912"/>
    </source>
</evidence>
<proteinExistence type="predicted"/>
<dbReference type="Proteomes" id="UP000178912">
    <property type="component" value="Unassembled WGS sequence"/>
</dbReference>
<gene>
    <name evidence="1" type="ORF">RAG0_16310</name>
</gene>
<keyword evidence="2" id="KW-1185">Reference proteome</keyword>
<organism evidence="1 2">
    <name type="scientific">Rhynchosporium agropyri</name>
    <dbReference type="NCBI Taxonomy" id="914238"/>
    <lineage>
        <taxon>Eukaryota</taxon>
        <taxon>Fungi</taxon>
        <taxon>Dikarya</taxon>
        <taxon>Ascomycota</taxon>
        <taxon>Pezizomycotina</taxon>
        <taxon>Leotiomycetes</taxon>
        <taxon>Helotiales</taxon>
        <taxon>Ploettnerulaceae</taxon>
        <taxon>Rhynchosporium</taxon>
    </lineage>
</organism>
<evidence type="ECO:0000313" key="1">
    <source>
        <dbReference type="EMBL" id="CZT12508.1"/>
    </source>
</evidence>
<sequence>MAHSEQPQILLLCLSFQSFLDQQYASLIDRISQSAQLKRSKTVSGAIRYLDSNTPKAIIATDEGLAKPENAAFIPRLLSYLQNGGVVIFGLHFPSFVTNVMFENLFKGSFDLAWKRGNYQRGTFEVNDFYTLPRGVAPSSLPSAYSMKALHVRDAKPQERILVPVAGSKTQSMVFAPSDVDRSQAAVVGARIGNGYLAYVGDVNGEEESDDVILVLCGL</sequence>